<accession>A0A0D2P264</accession>
<proteinExistence type="predicted"/>
<dbReference type="STRING" id="945553.A0A0D2P264"/>
<sequence>MENESRTSSLISQITPAADSAGRHGTFFAGSTHVALTNPTIVNVLGSYYGNVGHGLNQGDSIALQPTLNYQNDNLEHFNLPTTLDEQSTANRGEHPIVEPAVPLRRLKIKSGAELYRELGDGNYGTPLYIPQPNARLSKADRREGLHPGSVGKLTSAGSFDVLHNNVFGNTLTSGASTPAIQTPFNDDDIIEFKQFSAGNFLAAPGIYRKSLDSTSSRTIAAFGCDTDTEEGALLMLPQGAHCEHLANTEKLFDYIVQSGPALYAYANNIRGRRFKNGDLSIVYNCHKSVSWAIATFQNTSRECTVKMNLVENNYSVHSGSQSAGARYAWDYQGTVRAKIGPEDENDDLAGREDEPQVSSLRNQCLFIRTIKIRLAEDVWNQLFPGKDVTVGLQDRDVDFFQINSQHGQSASPPPPSSLSPSPLGLPSTSLSSLFSHSELPRLQGSENIPATFR</sequence>
<keyword evidence="3" id="KW-1185">Reference proteome</keyword>
<organism evidence="2 3">
    <name type="scientific">Hypholoma sublateritium (strain FD-334 SS-4)</name>
    <dbReference type="NCBI Taxonomy" id="945553"/>
    <lineage>
        <taxon>Eukaryota</taxon>
        <taxon>Fungi</taxon>
        <taxon>Dikarya</taxon>
        <taxon>Basidiomycota</taxon>
        <taxon>Agaricomycotina</taxon>
        <taxon>Agaricomycetes</taxon>
        <taxon>Agaricomycetidae</taxon>
        <taxon>Agaricales</taxon>
        <taxon>Agaricineae</taxon>
        <taxon>Strophariaceae</taxon>
        <taxon>Hypholoma</taxon>
    </lineage>
</organism>
<feature type="region of interest" description="Disordered" evidence="1">
    <location>
        <begin position="405"/>
        <end position="431"/>
    </location>
</feature>
<gene>
    <name evidence="2" type="ORF">HYPSUDRAFT_66779</name>
</gene>
<dbReference type="OrthoDB" id="3222453at2759"/>
<evidence type="ECO:0000313" key="2">
    <source>
        <dbReference type="EMBL" id="KJA22801.1"/>
    </source>
</evidence>
<evidence type="ECO:0000256" key="1">
    <source>
        <dbReference type="SAM" id="MobiDB-lite"/>
    </source>
</evidence>
<protein>
    <submittedName>
        <fullName evidence="2">Uncharacterized protein</fullName>
    </submittedName>
</protein>
<evidence type="ECO:0000313" key="3">
    <source>
        <dbReference type="Proteomes" id="UP000054270"/>
    </source>
</evidence>
<reference evidence="3" key="1">
    <citation type="submission" date="2014-04" db="EMBL/GenBank/DDBJ databases">
        <title>Evolutionary Origins and Diversification of the Mycorrhizal Mutualists.</title>
        <authorList>
            <consortium name="DOE Joint Genome Institute"/>
            <consortium name="Mycorrhizal Genomics Consortium"/>
            <person name="Kohler A."/>
            <person name="Kuo A."/>
            <person name="Nagy L.G."/>
            <person name="Floudas D."/>
            <person name="Copeland A."/>
            <person name="Barry K.W."/>
            <person name="Cichocki N."/>
            <person name="Veneault-Fourrey C."/>
            <person name="LaButti K."/>
            <person name="Lindquist E.A."/>
            <person name="Lipzen A."/>
            <person name="Lundell T."/>
            <person name="Morin E."/>
            <person name="Murat C."/>
            <person name="Riley R."/>
            <person name="Ohm R."/>
            <person name="Sun H."/>
            <person name="Tunlid A."/>
            <person name="Henrissat B."/>
            <person name="Grigoriev I.V."/>
            <person name="Hibbett D.S."/>
            <person name="Martin F."/>
        </authorList>
    </citation>
    <scope>NUCLEOTIDE SEQUENCE [LARGE SCALE GENOMIC DNA]</scope>
    <source>
        <strain evidence="3">FD-334 SS-4</strain>
    </source>
</reference>
<dbReference type="AlphaFoldDB" id="A0A0D2P264"/>
<dbReference type="Proteomes" id="UP000054270">
    <property type="component" value="Unassembled WGS sequence"/>
</dbReference>
<name>A0A0D2P264_HYPSF</name>
<dbReference type="EMBL" id="KN817547">
    <property type="protein sequence ID" value="KJA22801.1"/>
    <property type="molecule type" value="Genomic_DNA"/>
</dbReference>
<feature type="compositionally biased region" description="Low complexity" evidence="1">
    <location>
        <begin position="419"/>
        <end position="431"/>
    </location>
</feature>